<dbReference type="SUPFAM" id="SSF54423">
    <property type="entry name" value="DsbC/DsbG N-terminal domain-like"/>
    <property type="match status" value="1"/>
</dbReference>
<comment type="function">
    <text evidence="7">Required for disulfide bond formation in some periplasmic proteins. Acts by transferring its disulfide bond to other proteins and is reduced in the process.</text>
</comment>
<dbReference type="GO" id="GO:0042597">
    <property type="term" value="C:periplasmic space"/>
    <property type="evidence" value="ECO:0007669"/>
    <property type="project" value="UniProtKB-SubCell"/>
</dbReference>
<reference evidence="10 11" key="1">
    <citation type="submission" date="2018-11" db="EMBL/GenBank/DDBJ databases">
        <title>The draft genome sequence of Amphritea balenae JAMM 1525T.</title>
        <authorList>
            <person name="Fang Z."/>
            <person name="Zhang Y."/>
            <person name="Han X."/>
        </authorList>
    </citation>
    <scope>NUCLEOTIDE SEQUENCE [LARGE SCALE GENOMIC DNA]</scope>
    <source>
        <strain evidence="10 11">JAMM 1525</strain>
    </source>
</reference>
<dbReference type="AlphaFoldDB" id="A0A3P1SN29"/>
<comment type="caution">
    <text evidence="10">The sequence shown here is derived from an EMBL/GenBank/DDBJ whole genome shotgun (WGS) entry which is preliminary data.</text>
</comment>
<feature type="chain" id="PRO_5017854622" description="Thiol:disulfide interchange protein" evidence="7">
    <location>
        <begin position="25"/>
        <end position="250"/>
    </location>
</feature>
<evidence type="ECO:0000256" key="5">
    <source>
        <dbReference type="ARBA" id="ARBA00023157"/>
    </source>
</evidence>
<evidence type="ECO:0000256" key="6">
    <source>
        <dbReference type="ARBA" id="ARBA00023284"/>
    </source>
</evidence>
<keyword evidence="3 7" id="KW-0732">Signal</keyword>
<dbReference type="SUPFAM" id="SSF52833">
    <property type="entry name" value="Thioredoxin-like"/>
    <property type="match status" value="1"/>
</dbReference>
<evidence type="ECO:0000259" key="8">
    <source>
        <dbReference type="Pfam" id="PF10411"/>
    </source>
</evidence>
<dbReference type="Gene3D" id="3.10.450.70">
    <property type="entry name" value="Disulphide bond isomerase, DsbC/G, N-terminal"/>
    <property type="match status" value="1"/>
</dbReference>
<comment type="similarity">
    <text evidence="2 7">Belongs to the thioredoxin family. DsbC subfamily.</text>
</comment>
<protein>
    <recommendedName>
        <fullName evidence="7">Thiol:disulfide interchange protein</fullName>
    </recommendedName>
</protein>
<dbReference type="PANTHER" id="PTHR35272">
    <property type="entry name" value="THIOL:DISULFIDE INTERCHANGE PROTEIN DSBC-RELATED"/>
    <property type="match status" value="1"/>
</dbReference>
<evidence type="ECO:0000313" key="11">
    <source>
        <dbReference type="Proteomes" id="UP000267535"/>
    </source>
</evidence>
<keyword evidence="5" id="KW-1015">Disulfide bond</keyword>
<dbReference type="PANTHER" id="PTHR35272:SF3">
    <property type="entry name" value="THIOL:DISULFIDE INTERCHANGE PROTEIN DSBC"/>
    <property type="match status" value="1"/>
</dbReference>
<dbReference type="Pfam" id="PF10411">
    <property type="entry name" value="DsbC_N"/>
    <property type="match status" value="1"/>
</dbReference>
<dbReference type="EMBL" id="RQXV01000007">
    <property type="protein sequence ID" value="RRC98527.1"/>
    <property type="molecule type" value="Genomic_DNA"/>
</dbReference>
<dbReference type="InterPro" id="IPR009094">
    <property type="entry name" value="DiS-bond_isomerase_DsbC/G_N_sf"/>
</dbReference>
<evidence type="ECO:0000256" key="4">
    <source>
        <dbReference type="ARBA" id="ARBA00022764"/>
    </source>
</evidence>
<dbReference type="Gene3D" id="3.40.30.10">
    <property type="entry name" value="Glutaredoxin"/>
    <property type="match status" value="1"/>
</dbReference>
<evidence type="ECO:0000313" key="10">
    <source>
        <dbReference type="EMBL" id="RRC98527.1"/>
    </source>
</evidence>
<keyword evidence="6 7" id="KW-0676">Redox-active center</keyword>
<dbReference type="Proteomes" id="UP000267535">
    <property type="component" value="Unassembled WGS sequence"/>
</dbReference>
<dbReference type="InterPro" id="IPR012336">
    <property type="entry name" value="Thioredoxin-like_fold"/>
</dbReference>
<gene>
    <name evidence="10" type="ORF">EHS89_12995</name>
</gene>
<feature type="domain" description="Thioredoxin-like fold" evidence="9">
    <location>
        <begin position="120"/>
        <end position="246"/>
    </location>
</feature>
<dbReference type="Pfam" id="PF13098">
    <property type="entry name" value="Thioredoxin_2"/>
    <property type="match status" value="1"/>
</dbReference>
<evidence type="ECO:0000259" key="9">
    <source>
        <dbReference type="Pfam" id="PF13098"/>
    </source>
</evidence>
<dbReference type="CDD" id="cd03020">
    <property type="entry name" value="DsbA_DsbC_DsbG"/>
    <property type="match status" value="1"/>
</dbReference>
<comment type="subcellular location">
    <subcellularLocation>
        <location evidence="1 7">Periplasm</location>
    </subcellularLocation>
</comment>
<dbReference type="RefSeq" id="WP_124926588.1">
    <property type="nucleotide sequence ID" value="NZ_BMOH01000002.1"/>
</dbReference>
<keyword evidence="11" id="KW-1185">Reference proteome</keyword>
<feature type="domain" description="Disulphide bond isomerase DsbC/G N-terminal" evidence="8">
    <location>
        <begin position="24"/>
        <end position="94"/>
    </location>
</feature>
<sequence>MRNSVRNLLLMMAATLMLSFNASADAAKEEAIRSALSALDARVPIVAIQEAQFPGLYEVTLASGELLYANETGSHFIVGEVYKVKADGMLVNLSEEGKKVERVEQLVAVKTEDMVVFPADGDKKAHVTIYTDVDCFYCRKLHKEMKQITAKGIEVRYLAFPRAGAGSAAHKTMDAIWCADKSEQGKLMTRAKSGQSIPADSCAESPVLEQWQLGQKMGISGTPALILEDGSLVPGYVPADQLAKMLGVAN</sequence>
<dbReference type="OrthoDB" id="12976at2"/>
<dbReference type="InterPro" id="IPR051470">
    <property type="entry name" value="Thiol:disulfide_interchange"/>
</dbReference>
<dbReference type="InterPro" id="IPR033954">
    <property type="entry name" value="DiS-bond_Isoase_DsbC/G"/>
</dbReference>
<keyword evidence="4 7" id="KW-0574">Periplasm</keyword>
<name>A0A3P1SN29_9GAMM</name>
<accession>A0A3P1SN29</accession>
<evidence type="ECO:0000256" key="2">
    <source>
        <dbReference type="ARBA" id="ARBA00009813"/>
    </source>
</evidence>
<evidence type="ECO:0000256" key="1">
    <source>
        <dbReference type="ARBA" id="ARBA00004418"/>
    </source>
</evidence>
<evidence type="ECO:0000256" key="7">
    <source>
        <dbReference type="RuleBase" id="RU364038"/>
    </source>
</evidence>
<organism evidence="10 11">
    <name type="scientific">Amphritea balenae</name>
    <dbReference type="NCBI Taxonomy" id="452629"/>
    <lineage>
        <taxon>Bacteria</taxon>
        <taxon>Pseudomonadati</taxon>
        <taxon>Pseudomonadota</taxon>
        <taxon>Gammaproteobacteria</taxon>
        <taxon>Oceanospirillales</taxon>
        <taxon>Oceanospirillaceae</taxon>
        <taxon>Amphritea</taxon>
    </lineage>
</organism>
<dbReference type="InterPro" id="IPR018950">
    <property type="entry name" value="DiS-bond_isomerase_DsbC/G_N"/>
</dbReference>
<proteinExistence type="inferred from homology"/>
<feature type="signal peptide" evidence="7">
    <location>
        <begin position="1"/>
        <end position="24"/>
    </location>
</feature>
<evidence type="ECO:0000256" key="3">
    <source>
        <dbReference type="ARBA" id="ARBA00022729"/>
    </source>
</evidence>
<dbReference type="InterPro" id="IPR036249">
    <property type="entry name" value="Thioredoxin-like_sf"/>
</dbReference>